<name>A0A402ALV1_9CHLR</name>
<dbReference type="InterPro" id="IPR002347">
    <property type="entry name" value="SDR_fam"/>
</dbReference>
<dbReference type="PANTHER" id="PTHR42879:SF2">
    <property type="entry name" value="3-OXOACYL-[ACYL-CARRIER-PROTEIN] REDUCTASE FABG"/>
    <property type="match status" value="1"/>
</dbReference>
<gene>
    <name evidence="2" type="ORF">KDK_38190</name>
</gene>
<dbReference type="Proteomes" id="UP000287188">
    <property type="component" value="Unassembled WGS sequence"/>
</dbReference>
<sequence>MKISAERVALITGVSRGIGAATAKILATRGVHVVINYLRNHEAAEQLVAEIRVANGNAIALQADVQDREQIQQLIARAQEAYGHIDILVSNAPTSFHPKPILQMSWDEFFQPVEGELKAAFELTKAVVPSMIAQHYGRLIYTASNMARQPSFPGGCAVGTAKAGLIAFVKYVAQELGPRASLPTWSRHPWLKLI</sequence>
<evidence type="ECO:0000313" key="2">
    <source>
        <dbReference type="EMBL" id="GCE20019.1"/>
    </source>
</evidence>
<dbReference type="Pfam" id="PF00106">
    <property type="entry name" value="adh_short"/>
    <property type="match status" value="1"/>
</dbReference>
<dbReference type="Gene3D" id="3.40.50.720">
    <property type="entry name" value="NAD(P)-binding Rossmann-like Domain"/>
    <property type="match status" value="1"/>
</dbReference>
<comment type="similarity">
    <text evidence="1">Belongs to the short-chain dehydrogenases/reductases (SDR) family.</text>
</comment>
<reference evidence="3" key="1">
    <citation type="submission" date="2018-12" db="EMBL/GenBank/DDBJ databases">
        <title>Tengunoibacter tsumagoiensis gen. nov., sp. nov., Dictyobacter kobayashii sp. nov., D. alpinus sp. nov., and D. joshuensis sp. nov. and description of Dictyobacteraceae fam. nov. within the order Ktedonobacterales isolated from Tengu-no-mugimeshi.</title>
        <authorList>
            <person name="Wang C.M."/>
            <person name="Zheng Y."/>
            <person name="Sakai Y."/>
            <person name="Toyoda A."/>
            <person name="Minakuchi Y."/>
            <person name="Abe K."/>
            <person name="Yokota A."/>
            <person name="Yabe S."/>
        </authorList>
    </citation>
    <scope>NUCLEOTIDE SEQUENCE [LARGE SCALE GENOMIC DNA]</scope>
    <source>
        <strain evidence="3">Uno11</strain>
    </source>
</reference>
<protein>
    <recommendedName>
        <fullName evidence="4">Short-chain dehydrogenase</fullName>
    </recommendedName>
</protein>
<evidence type="ECO:0000313" key="3">
    <source>
        <dbReference type="Proteomes" id="UP000287188"/>
    </source>
</evidence>
<dbReference type="InterPro" id="IPR050259">
    <property type="entry name" value="SDR"/>
</dbReference>
<evidence type="ECO:0000256" key="1">
    <source>
        <dbReference type="ARBA" id="ARBA00006484"/>
    </source>
</evidence>
<evidence type="ECO:0008006" key="4">
    <source>
        <dbReference type="Google" id="ProtNLM"/>
    </source>
</evidence>
<dbReference type="PRINTS" id="PR00081">
    <property type="entry name" value="GDHRDH"/>
</dbReference>
<comment type="caution">
    <text evidence="2">The sequence shown here is derived from an EMBL/GenBank/DDBJ whole genome shotgun (WGS) entry which is preliminary data.</text>
</comment>
<accession>A0A402ALV1</accession>
<dbReference type="AlphaFoldDB" id="A0A402ALV1"/>
<proteinExistence type="inferred from homology"/>
<dbReference type="InterPro" id="IPR036291">
    <property type="entry name" value="NAD(P)-bd_dom_sf"/>
</dbReference>
<dbReference type="PANTHER" id="PTHR42879">
    <property type="entry name" value="3-OXOACYL-(ACYL-CARRIER-PROTEIN) REDUCTASE"/>
    <property type="match status" value="1"/>
</dbReference>
<keyword evidence="3" id="KW-1185">Reference proteome</keyword>
<dbReference type="RefSeq" id="WP_218031903.1">
    <property type="nucleotide sequence ID" value="NZ_BIFS01000001.1"/>
</dbReference>
<dbReference type="EMBL" id="BIFS01000001">
    <property type="protein sequence ID" value="GCE20019.1"/>
    <property type="molecule type" value="Genomic_DNA"/>
</dbReference>
<dbReference type="SUPFAM" id="SSF51735">
    <property type="entry name" value="NAD(P)-binding Rossmann-fold domains"/>
    <property type="match status" value="1"/>
</dbReference>
<organism evidence="2 3">
    <name type="scientific">Dictyobacter kobayashii</name>
    <dbReference type="NCBI Taxonomy" id="2014872"/>
    <lineage>
        <taxon>Bacteria</taxon>
        <taxon>Bacillati</taxon>
        <taxon>Chloroflexota</taxon>
        <taxon>Ktedonobacteria</taxon>
        <taxon>Ktedonobacterales</taxon>
        <taxon>Dictyobacteraceae</taxon>
        <taxon>Dictyobacter</taxon>
    </lineage>
</organism>